<accession>A0A1S3YVZ3</accession>
<feature type="domain" description="Tf2-1-like SH3-like" evidence="1">
    <location>
        <begin position="3"/>
        <end position="52"/>
    </location>
</feature>
<dbReference type="RefSeq" id="XP_016456303.1">
    <property type="nucleotide sequence ID" value="XM_016600817.1"/>
</dbReference>
<dbReference type="PaxDb" id="4097-A0A1S3YVZ3"/>
<sequence>MRFGKKSKLRMRFIVLFEVLEKVGEVSYSIGLPPSLAGVHSVFHTSLLRKYHEEKSHVLDFSIMQLDENLTYEEEPVDIVDRQVQKMRSKDISSMKVLWKWQSAEEAT</sequence>
<evidence type="ECO:0000259" key="1">
    <source>
        <dbReference type="Pfam" id="PF24626"/>
    </source>
</evidence>
<dbReference type="KEGG" id="nta:107780287"/>
<dbReference type="AlphaFoldDB" id="A0A1S3YVZ3"/>
<dbReference type="PANTHER" id="PTHR46148:SF60">
    <property type="entry name" value="CHROMO DOMAIN-CONTAINING PROTEIN"/>
    <property type="match status" value="1"/>
</dbReference>
<organism evidence="2">
    <name type="scientific">Nicotiana tabacum</name>
    <name type="common">Common tobacco</name>
    <dbReference type="NCBI Taxonomy" id="4097"/>
    <lineage>
        <taxon>Eukaryota</taxon>
        <taxon>Viridiplantae</taxon>
        <taxon>Streptophyta</taxon>
        <taxon>Embryophyta</taxon>
        <taxon>Tracheophyta</taxon>
        <taxon>Spermatophyta</taxon>
        <taxon>Magnoliopsida</taxon>
        <taxon>eudicotyledons</taxon>
        <taxon>Gunneridae</taxon>
        <taxon>Pentapetalae</taxon>
        <taxon>asterids</taxon>
        <taxon>lamiids</taxon>
        <taxon>Solanales</taxon>
        <taxon>Solanaceae</taxon>
        <taxon>Nicotianoideae</taxon>
        <taxon>Nicotianeae</taxon>
        <taxon>Nicotiana</taxon>
    </lineage>
</organism>
<gene>
    <name evidence="2" type="primary">LOC107780287</name>
</gene>
<dbReference type="Pfam" id="PF24626">
    <property type="entry name" value="SH3_Tf2-1"/>
    <property type="match status" value="1"/>
</dbReference>
<dbReference type="OrthoDB" id="1931063at2759"/>
<evidence type="ECO:0000313" key="2">
    <source>
        <dbReference type="RefSeq" id="XP_016456303.1"/>
    </source>
</evidence>
<dbReference type="OMA" id="CIIERIR"/>
<reference evidence="2" key="1">
    <citation type="submission" date="2025-08" db="UniProtKB">
        <authorList>
            <consortium name="RefSeq"/>
        </authorList>
    </citation>
    <scope>IDENTIFICATION</scope>
</reference>
<protein>
    <recommendedName>
        <fullName evidence="1">Tf2-1-like SH3-like domain-containing protein</fullName>
    </recommendedName>
</protein>
<name>A0A1S3YVZ3_TOBAC</name>
<proteinExistence type="predicted"/>
<dbReference type="InterPro" id="IPR056924">
    <property type="entry name" value="SH3_Tf2-1"/>
</dbReference>
<dbReference type="PANTHER" id="PTHR46148">
    <property type="entry name" value="CHROMO DOMAIN-CONTAINING PROTEIN"/>
    <property type="match status" value="1"/>
</dbReference>